<evidence type="ECO:0000256" key="6">
    <source>
        <dbReference type="SAM" id="Coils"/>
    </source>
</evidence>
<evidence type="ECO:0000313" key="10">
    <source>
        <dbReference type="Proteomes" id="UP001220962"/>
    </source>
</evidence>
<sequence>MLTSVKRQNDDLRMRLQDLQKLFLDHDDSKAAASIADLQGKAEAGELTLAFCGHFSAGKSSLINRLCGKKVLPSSPVPTSANVVAIRNGPRQAKIHRTAPISNQGELSDQPNHEIDAVNAASLYPITVSPDELDEYCKNGEQYAYIEVWEQVGLLQERAVLLDTPGVDSTDGAHKQATDSALHLADAVFYVMDYNHVQSENNLTFAKSLSDWGKPLYLIVTQIDKHRDEELSFAEYRAAVEAAFNAWEVSYAGLLFTTLRKPEHPYNQLNVLPDVIEKLLSIRTDLLNHSLASSAIHISKQFLMRYEDGREERKGGLLTELGGEEGAARLAARKQAIEQEIQAVTELPQLELNRIRDEVDRLLQNANLTPADVREAAGKYIESRRPGFKVGFLFSAGKTEQEKQERFNQFWSLFSKQAEGQAAFHLRTLLRQLGHTHELWNEEWDQKLDEQLYSIDEGLITSKSTPDGTVTGEYVLNYCKELRAELIARYRKSALELAEQLLEGLKSAAADKHGELLRELEELRKQSAAAEALTAIEQEIAAMSAAVQALLPAKDQLTAGALPAVTAPAVPEQLGTASAGISAMSTSADIPAAAREPRTRLAHAPLAARRHERLAAAAAGLTQAAALVAPYTAMKSAVRGLTARAASLAGGTFTLALFGAFSAGKSSFANALLGEAVLPVSPHPTTAAINRIMAPAEGAAHRTARVAMKTRDALWQDLTFSFDLLGLGKAEEHSWREKVAALTPQQVHPAGRPHYSFLKAAAAGYDEAEPKLGSAWIASMDEYRAYVAEEQKSCFVDSIDLYYNCELTSQGIILVDTPGADSINARHTGVTFNYMKNADALVFVTYYNHAFSQGDRQFLNQLGRVKDAKSLDNMFFVINAADLASSEEELELVKEHVTNQLQHNGVRVPKVYPVSSLLALQAKQQGDEAKLDASRFTVFERAFSHFAGDELPDLAIHAASKEVGYVRQRVEQWIRDARQGEAERLARKQKLTDIKQHGLELLSAYGSSNKDAEIAQEMKELLFHVGQRISYRMSEFMSEAFHPSVLREDQGDLKGIFHASGRELLRILYLEIEQELLATTLRMESKGQRLTQEEAERTSRRLAEISDGIQVYSEVTGHWETPTLKRTDVKEPIAWKNVWKYFKNPKHFFEGPGRKQLQAALEPELKALLLQELEHNEAYLITYFQDLTRASLMDHKERMEEQWSEEIAGLIGALEYASDIHTLEELVTRLNEAQESLI</sequence>
<dbReference type="AlphaFoldDB" id="A0AAX3MWA2"/>
<organism evidence="8 10">
    <name type="scientific">Paenibacillus urinalis</name>
    <dbReference type="NCBI Taxonomy" id="521520"/>
    <lineage>
        <taxon>Bacteria</taxon>
        <taxon>Bacillati</taxon>
        <taxon>Bacillota</taxon>
        <taxon>Bacilli</taxon>
        <taxon>Bacillales</taxon>
        <taxon>Paenibacillaceae</taxon>
        <taxon>Paenibacillus</taxon>
    </lineage>
</organism>
<dbReference type="CDD" id="cd09912">
    <property type="entry name" value="DLP_2"/>
    <property type="match status" value="2"/>
</dbReference>
<dbReference type="SUPFAM" id="SSF52540">
    <property type="entry name" value="P-loop containing nucleoside triphosphate hydrolases"/>
    <property type="match status" value="2"/>
</dbReference>
<keyword evidence="11" id="KW-1185">Reference proteome</keyword>
<keyword evidence="3" id="KW-0378">Hydrolase</keyword>
<dbReference type="InterPro" id="IPR045063">
    <property type="entry name" value="Dynamin_N"/>
</dbReference>
<keyword evidence="4" id="KW-0342">GTP-binding</keyword>
<proteinExistence type="predicted"/>
<evidence type="ECO:0000256" key="4">
    <source>
        <dbReference type="ARBA" id="ARBA00023134"/>
    </source>
</evidence>
<dbReference type="GO" id="GO:0016020">
    <property type="term" value="C:membrane"/>
    <property type="evidence" value="ECO:0007669"/>
    <property type="project" value="UniProtKB-SubCell"/>
</dbReference>
<comment type="subcellular location">
    <subcellularLocation>
        <location evidence="1">Membrane</location>
    </subcellularLocation>
</comment>
<evidence type="ECO:0000313" key="11">
    <source>
        <dbReference type="Proteomes" id="UP001221519"/>
    </source>
</evidence>
<evidence type="ECO:0000313" key="9">
    <source>
        <dbReference type="EMBL" id="WDI00889.1"/>
    </source>
</evidence>
<protein>
    <submittedName>
        <fullName evidence="8">Dynamin family protein</fullName>
    </submittedName>
</protein>
<evidence type="ECO:0000256" key="1">
    <source>
        <dbReference type="ARBA" id="ARBA00004370"/>
    </source>
</evidence>
<dbReference type="PANTHER" id="PTHR10465:SF0">
    <property type="entry name" value="SARCALUMENIN"/>
    <property type="match status" value="1"/>
</dbReference>
<evidence type="ECO:0000259" key="7">
    <source>
        <dbReference type="Pfam" id="PF00350"/>
    </source>
</evidence>
<feature type="domain" description="Dynamin N-terminal" evidence="7">
    <location>
        <begin position="656"/>
        <end position="880"/>
    </location>
</feature>
<dbReference type="PANTHER" id="PTHR10465">
    <property type="entry name" value="TRANSMEMBRANE GTPASE FZO1"/>
    <property type="match status" value="1"/>
</dbReference>
<dbReference type="GO" id="GO:0003924">
    <property type="term" value="F:GTPase activity"/>
    <property type="evidence" value="ECO:0007669"/>
    <property type="project" value="InterPro"/>
</dbReference>
<gene>
    <name evidence="8" type="ORF">PUW23_16745</name>
    <name evidence="9" type="ORF">PUW25_16570</name>
</gene>
<dbReference type="EMBL" id="CP118108">
    <property type="protein sequence ID" value="WDI00889.1"/>
    <property type="molecule type" value="Genomic_DNA"/>
</dbReference>
<keyword evidence="2" id="KW-0547">Nucleotide-binding</keyword>
<feature type="coiled-coil region" evidence="6">
    <location>
        <begin position="506"/>
        <end position="533"/>
    </location>
</feature>
<dbReference type="GO" id="GO:0005525">
    <property type="term" value="F:GTP binding"/>
    <property type="evidence" value="ECO:0007669"/>
    <property type="project" value="UniProtKB-KW"/>
</dbReference>
<dbReference type="InterPro" id="IPR027094">
    <property type="entry name" value="Mitofusin_fam"/>
</dbReference>
<accession>A0AAX3MWA2</accession>
<dbReference type="EMBL" id="CP118101">
    <property type="protein sequence ID" value="WDH81174.1"/>
    <property type="molecule type" value="Genomic_DNA"/>
</dbReference>
<feature type="domain" description="Dynamin N-terminal" evidence="7">
    <location>
        <begin position="49"/>
        <end position="221"/>
    </location>
</feature>
<evidence type="ECO:0000256" key="2">
    <source>
        <dbReference type="ARBA" id="ARBA00022741"/>
    </source>
</evidence>
<dbReference type="Pfam" id="PF00350">
    <property type="entry name" value="Dynamin_N"/>
    <property type="match status" value="2"/>
</dbReference>
<dbReference type="Gene3D" id="3.40.50.300">
    <property type="entry name" value="P-loop containing nucleotide triphosphate hydrolases"/>
    <property type="match status" value="2"/>
</dbReference>
<reference evidence="8 11" key="1">
    <citation type="submission" date="2023-02" db="EMBL/GenBank/DDBJ databases">
        <title>Pathogen: clinical or host-associated sample.</title>
        <authorList>
            <person name="Hergert J."/>
            <person name="Casey R."/>
            <person name="Wagner J."/>
            <person name="Young E.L."/>
            <person name="Oakeson K.F."/>
        </authorList>
    </citation>
    <scope>NUCLEOTIDE SEQUENCE</scope>
    <source>
        <strain evidence="9 11">2022CK-00829</strain>
        <strain evidence="8">2022CK-00830</strain>
    </source>
</reference>
<keyword evidence="5" id="KW-0472">Membrane</keyword>
<dbReference type="Proteomes" id="UP001220962">
    <property type="component" value="Chromosome"/>
</dbReference>
<dbReference type="RefSeq" id="WP_052511834.1">
    <property type="nucleotide sequence ID" value="NZ_CP118101.1"/>
</dbReference>
<keyword evidence="6" id="KW-0175">Coiled coil</keyword>
<dbReference type="Proteomes" id="UP001221519">
    <property type="component" value="Chromosome"/>
</dbReference>
<name>A0AAX3MWA2_9BACL</name>
<dbReference type="InterPro" id="IPR027417">
    <property type="entry name" value="P-loop_NTPase"/>
</dbReference>
<evidence type="ECO:0000313" key="8">
    <source>
        <dbReference type="EMBL" id="WDH81174.1"/>
    </source>
</evidence>
<evidence type="ECO:0000256" key="3">
    <source>
        <dbReference type="ARBA" id="ARBA00022801"/>
    </source>
</evidence>
<evidence type="ECO:0000256" key="5">
    <source>
        <dbReference type="ARBA" id="ARBA00023136"/>
    </source>
</evidence>